<dbReference type="Pfam" id="PF03023">
    <property type="entry name" value="MurJ"/>
    <property type="match status" value="1"/>
</dbReference>
<dbReference type="HAMAP" id="MF_02078">
    <property type="entry name" value="MurJ_MviN"/>
    <property type="match status" value="1"/>
</dbReference>
<evidence type="ECO:0000256" key="1">
    <source>
        <dbReference type="ARBA" id="ARBA00004651"/>
    </source>
</evidence>
<name>A0A7X1BB57_9BACT</name>
<feature type="transmembrane region" description="Helical" evidence="10">
    <location>
        <begin position="424"/>
        <end position="446"/>
    </location>
</feature>
<feature type="transmembrane region" description="Helical" evidence="10">
    <location>
        <begin position="332"/>
        <end position="353"/>
    </location>
</feature>
<evidence type="ECO:0000256" key="10">
    <source>
        <dbReference type="HAMAP-Rule" id="MF_02078"/>
    </source>
</evidence>
<dbReference type="EMBL" id="JACHVC010000013">
    <property type="protein sequence ID" value="MBC2607798.1"/>
    <property type="molecule type" value="Genomic_DNA"/>
</dbReference>
<keyword evidence="3 10" id="KW-0812">Transmembrane</keyword>
<dbReference type="UniPathway" id="UPA00219"/>
<keyword evidence="2 10" id="KW-1003">Cell membrane</keyword>
<dbReference type="GO" id="GO:0005886">
    <property type="term" value="C:plasma membrane"/>
    <property type="evidence" value="ECO:0007669"/>
    <property type="project" value="UniProtKB-SubCell"/>
</dbReference>
<comment type="pathway">
    <text evidence="10">Cell wall biogenesis; peptidoglycan biosynthesis.</text>
</comment>
<dbReference type="PRINTS" id="PR01806">
    <property type="entry name" value="VIRFACTRMVIN"/>
</dbReference>
<dbReference type="GO" id="GO:0008360">
    <property type="term" value="P:regulation of cell shape"/>
    <property type="evidence" value="ECO:0007669"/>
    <property type="project" value="UniProtKB-UniRule"/>
</dbReference>
<dbReference type="GO" id="GO:0009252">
    <property type="term" value="P:peptidoglycan biosynthetic process"/>
    <property type="evidence" value="ECO:0007669"/>
    <property type="project" value="UniProtKB-UniRule"/>
</dbReference>
<feature type="transmembrane region" description="Helical" evidence="10">
    <location>
        <begin position="170"/>
        <end position="192"/>
    </location>
</feature>
<evidence type="ECO:0000256" key="11">
    <source>
        <dbReference type="PIRNR" id="PIRNR002869"/>
    </source>
</evidence>
<proteinExistence type="inferred from homology"/>
<evidence type="ECO:0000313" key="12">
    <source>
        <dbReference type="EMBL" id="MBC2607798.1"/>
    </source>
</evidence>
<protein>
    <recommendedName>
        <fullName evidence="10">Probable lipid II flippase MurJ</fullName>
    </recommendedName>
</protein>
<feature type="transmembrane region" description="Helical" evidence="10">
    <location>
        <begin position="458"/>
        <end position="478"/>
    </location>
</feature>
<dbReference type="PANTHER" id="PTHR47019">
    <property type="entry name" value="LIPID II FLIPPASE MURJ"/>
    <property type="match status" value="1"/>
</dbReference>
<feature type="transmembrane region" description="Helical" evidence="10">
    <location>
        <begin position="141"/>
        <end position="164"/>
    </location>
</feature>
<comment type="subcellular location">
    <subcellularLocation>
        <location evidence="1 10">Cell membrane</location>
        <topology evidence="1 10">Multi-pass membrane protein</topology>
    </subcellularLocation>
</comment>
<dbReference type="InterPro" id="IPR004268">
    <property type="entry name" value="MurJ"/>
</dbReference>
<evidence type="ECO:0000256" key="5">
    <source>
        <dbReference type="ARBA" id="ARBA00022984"/>
    </source>
</evidence>
<comment type="similarity">
    <text evidence="9 10 11">Belongs to the MurJ/MviN family.</text>
</comment>
<accession>A0A7X1BB57</accession>
<evidence type="ECO:0000313" key="13">
    <source>
        <dbReference type="Proteomes" id="UP000526501"/>
    </source>
</evidence>
<feature type="transmembrane region" description="Helical" evidence="10">
    <location>
        <begin position="114"/>
        <end position="134"/>
    </location>
</feature>
<feature type="transmembrane region" description="Helical" evidence="10">
    <location>
        <begin position="390"/>
        <end position="412"/>
    </location>
</feature>
<feature type="transmembrane region" description="Helical" evidence="10">
    <location>
        <begin position="293"/>
        <end position="320"/>
    </location>
</feature>
<dbReference type="Proteomes" id="UP000526501">
    <property type="component" value="Unassembled WGS sequence"/>
</dbReference>
<dbReference type="GO" id="GO:0034204">
    <property type="term" value="P:lipid translocation"/>
    <property type="evidence" value="ECO:0007669"/>
    <property type="project" value="TreeGrafter"/>
</dbReference>
<dbReference type="AlphaFoldDB" id="A0A7X1BB57"/>
<dbReference type="CDD" id="cd13123">
    <property type="entry name" value="MATE_MurJ_like"/>
    <property type="match status" value="1"/>
</dbReference>
<sequence length="491" mass="52488">MISRVFGLLRDMMTSSMLGASIWNSAFLTAFTLPNLFRRLLGEGALTAALMPNLSEELEQGGRSAVHDLVNKTLSWLILICLGITLMVIGGFEVVKRSSVSEDWIIAARLGQVVFPYVLLICVAAILSAALNLFSRFGIPALTAVWLNASIIVALGIAGWHLGADLEEKTYWLCAGAMVGGLLQMVVPAIALSREGWRPRFDFSVSERVKEVALLTVPGIIGGAVFQVNILVSRVLAYTVNDSAASLLYYANRLVELPVGVFAIAISTVIFPSLTAAIAGARGTEFSGIYKKGVLVCLLLAVPSAVGLCVLAPEIIALLFERGEFVETDTLATVPLVIIFAIGMPFYSFIAIETRAFYALKDTRTPMRAAMVAFVINLVLSLSLMGKFGAVGLAIATNAAAVTQTLFLHVALGRKNLNTSLGGIFPNLFKVIVSAALMGIVVFLSVEWLESWNGSGTFALAMKVTFPIAVGVGVYFLALQLMGLKLKRALS</sequence>
<evidence type="ECO:0000256" key="2">
    <source>
        <dbReference type="ARBA" id="ARBA00022475"/>
    </source>
</evidence>
<keyword evidence="6 10" id="KW-1133">Transmembrane helix</keyword>
<reference evidence="12 13" key="1">
    <citation type="submission" date="2020-07" db="EMBL/GenBank/DDBJ databases">
        <authorList>
            <person name="Feng X."/>
        </authorList>
    </citation>
    <scope>NUCLEOTIDE SEQUENCE [LARGE SCALE GENOMIC DNA]</scope>
    <source>
        <strain evidence="12 13">JCM23202</strain>
    </source>
</reference>
<dbReference type="GO" id="GO:0015648">
    <property type="term" value="F:lipid-linked peptidoglycan transporter activity"/>
    <property type="evidence" value="ECO:0007669"/>
    <property type="project" value="UniProtKB-UniRule"/>
</dbReference>
<feature type="transmembrane region" description="Helical" evidence="10">
    <location>
        <begin position="73"/>
        <end position="94"/>
    </location>
</feature>
<keyword evidence="4 10" id="KW-0133">Cell shape</keyword>
<keyword evidence="10 11" id="KW-0961">Cell wall biogenesis/degradation</keyword>
<feature type="transmembrane region" description="Helical" evidence="10">
    <location>
        <begin position="12"/>
        <end position="33"/>
    </location>
</feature>
<dbReference type="GO" id="GO:0071555">
    <property type="term" value="P:cell wall organization"/>
    <property type="evidence" value="ECO:0007669"/>
    <property type="project" value="UniProtKB-UniRule"/>
</dbReference>
<feature type="transmembrane region" description="Helical" evidence="10">
    <location>
        <begin position="257"/>
        <end position="281"/>
    </location>
</feature>
<comment type="caution">
    <text evidence="12">The sequence shown here is derived from an EMBL/GenBank/DDBJ whole genome shotgun (WGS) entry which is preliminary data.</text>
</comment>
<evidence type="ECO:0000256" key="3">
    <source>
        <dbReference type="ARBA" id="ARBA00022692"/>
    </source>
</evidence>
<evidence type="ECO:0000256" key="7">
    <source>
        <dbReference type="ARBA" id="ARBA00023136"/>
    </source>
</evidence>
<evidence type="ECO:0000256" key="4">
    <source>
        <dbReference type="ARBA" id="ARBA00022960"/>
    </source>
</evidence>
<dbReference type="PIRSF" id="PIRSF002869">
    <property type="entry name" value="MviN"/>
    <property type="match status" value="1"/>
</dbReference>
<organism evidence="12 13">
    <name type="scientific">Pelagicoccus albus</name>
    <dbReference type="NCBI Taxonomy" id="415222"/>
    <lineage>
        <taxon>Bacteria</taxon>
        <taxon>Pseudomonadati</taxon>
        <taxon>Verrucomicrobiota</taxon>
        <taxon>Opitutia</taxon>
        <taxon>Puniceicoccales</taxon>
        <taxon>Pelagicoccaceae</taxon>
        <taxon>Pelagicoccus</taxon>
    </lineage>
</organism>
<evidence type="ECO:0000256" key="6">
    <source>
        <dbReference type="ARBA" id="ARBA00022989"/>
    </source>
</evidence>
<comment type="function">
    <text evidence="8 10 11">Involved in peptidoglycan biosynthesis. Transports lipid-linked peptidoglycan precursors from the inner to the outer leaflet of the cytoplasmic membrane.</text>
</comment>
<dbReference type="NCBIfam" id="TIGR01695">
    <property type="entry name" value="murJ_mviN"/>
    <property type="match status" value="1"/>
</dbReference>
<keyword evidence="13" id="KW-1185">Reference proteome</keyword>
<feature type="transmembrane region" description="Helical" evidence="10">
    <location>
        <begin position="212"/>
        <end position="237"/>
    </location>
</feature>
<keyword evidence="7 10" id="KW-0472">Membrane</keyword>
<evidence type="ECO:0000256" key="9">
    <source>
        <dbReference type="ARBA" id="ARBA00061532"/>
    </source>
</evidence>
<keyword evidence="5 10" id="KW-0573">Peptidoglycan synthesis</keyword>
<keyword evidence="10 11" id="KW-0813">Transport</keyword>
<dbReference type="PANTHER" id="PTHR47019:SF1">
    <property type="entry name" value="LIPID II FLIPPASE MURJ"/>
    <property type="match status" value="1"/>
</dbReference>
<evidence type="ECO:0000256" key="8">
    <source>
        <dbReference type="ARBA" id="ARBA00060041"/>
    </source>
</evidence>
<feature type="transmembrane region" description="Helical" evidence="10">
    <location>
        <begin position="365"/>
        <end position="384"/>
    </location>
</feature>
<gene>
    <name evidence="10 12" type="primary">murJ</name>
    <name evidence="12" type="ORF">H5P27_17220</name>
</gene>
<dbReference type="InterPro" id="IPR051050">
    <property type="entry name" value="Lipid_II_flippase_MurJ/MviN"/>
</dbReference>